<feature type="binding site" evidence="5">
    <location>
        <position position="260"/>
    </location>
    <ligand>
        <name>S-adenosyl-L-methionine</name>
        <dbReference type="ChEBI" id="CHEBI:59789"/>
    </ligand>
</feature>
<dbReference type="RefSeq" id="XP_018494676.1">
    <property type="nucleotide sequence ID" value="XM_018639160.1"/>
</dbReference>
<evidence type="ECO:0000313" key="9">
    <source>
        <dbReference type="RefSeq" id="XP_018494676.1"/>
    </source>
</evidence>
<keyword evidence="2 5" id="KW-0808">Transferase</keyword>
<organism evidence="8 9">
    <name type="scientific">Galendromus occidentalis</name>
    <name type="common">western predatory mite</name>
    <dbReference type="NCBI Taxonomy" id="34638"/>
    <lineage>
        <taxon>Eukaryota</taxon>
        <taxon>Metazoa</taxon>
        <taxon>Ecdysozoa</taxon>
        <taxon>Arthropoda</taxon>
        <taxon>Chelicerata</taxon>
        <taxon>Arachnida</taxon>
        <taxon>Acari</taxon>
        <taxon>Parasitiformes</taxon>
        <taxon>Mesostigmata</taxon>
        <taxon>Gamasina</taxon>
        <taxon>Phytoseioidea</taxon>
        <taxon>Phytoseiidae</taxon>
        <taxon>Typhlodrominae</taxon>
        <taxon>Galendromus</taxon>
    </lineage>
</organism>
<feature type="active site" description="Nucleophile" evidence="5">
    <location>
        <position position="356"/>
    </location>
</feature>
<dbReference type="PANTHER" id="PTHR22807">
    <property type="entry name" value="NOP2 YEAST -RELATED NOL1/NOP2/FMU SUN DOMAIN-CONTAINING"/>
    <property type="match status" value="1"/>
</dbReference>
<dbReference type="GO" id="GO:0003723">
    <property type="term" value="F:RNA binding"/>
    <property type="evidence" value="ECO:0007669"/>
    <property type="project" value="UniProtKB-UniRule"/>
</dbReference>
<evidence type="ECO:0000256" key="3">
    <source>
        <dbReference type="ARBA" id="ARBA00022691"/>
    </source>
</evidence>
<dbReference type="InterPro" id="IPR049560">
    <property type="entry name" value="MeTrfase_RsmB-F_NOP2_cat"/>
</dbReference>
<evidence type="ECO:0000313" key="8">
    <source>
        <dbReference type="Proteomes" id="UP000694867"/>
    </source>
</evidence>
<dbReference type="Gene3D" id="3.40.50.150">
    <property type="entry name" value="Vaccinia Virus protein VP39"/>
    <property type="match status" value="1"/>
</dbReference>
<dbReference type="GO" id="GO:0005730">
    <property type="term" value="C:nucleolus"/>
    <property type="evidence" value="ECO:0007669"/>
    <property type="project" value="TreeGrafter"/>
</dbReference>
<feature type="binding site" evidence="5">
    <location>
        <position position="310"/>
    </location>
    <ligand>
        <name>S-adenosyl-L-methionine</name>
        <dbReference type="ChEBI" id="CHEBI:59789"/>
    </ligand>
</feature>
<feature type="domain" description="SAM-dependent MTase RsmB/NOP-type" evidence="7">
    <location>
        <begin position="117"/>
        <end position="430"/>
    </location>
</feature>
<name>A0AAJ7P9H5_9ACAR</name>
<proteinExistence type="inferred from homology"/>
<feature type="region of interest" description="Disordered" evidence="6">
    <location>
        <begin position="448"/>
        <end position="483"/>
    </location>
</feature>
<dbReference type="Proteomes" id="UP000694867">
    <property type="component" value="Unplaced"/>
</dbReference>
<dbReference type="AlphaFoldDB" id="A0AAJ7P9H5"/>
<feature type="binding site" evidence="5">
    <location>
        <begin position="239"/>
        <end position="245"/>
    </location>
    <ligand>
        <name>S-adenosyl-L-methionine</name>
        <dbReference type="ChEBI" id="CHEBI:59789"/>
    </ligand>
</feature>
<gene>
    <name evidence="9" type="primary">LOC100902547</name>
</gene>
<dbReference type="PANTHER" id="PTHR22807:SF4">
    <property type="entry name" value="28S RRNA (CYTOSINE-C(5))-METHYLTRANSFERASE"/>
    <property type="match status" value="1"/>
</dbReference>
<keyword evidence="3 5" id="KW-0949">S-adenosyl-L-methionine</keyword>
<dbReference type="GeneID" id="100902547"/>
<comment type="similarity">
    <text evidence="5">Belongs to the class I-like SAM-binding methyltransferase superfamily. RsmB/NOP family.</text>
</comment>
<protein>
    <submittedName>
        <fullName evidence="9">Probable 28S rRNA (Cytosine-C(5))-methyltransferase</fullName>
    </submittedName>
</protein>
<accession>A0AAJ7P9H5</accession>
<keyword evidence="8" id="KW-1185">Reference proteome</keyword>
<dbReference type="Gene3D" id="3.30.70.1170">
    <property type="entry name" value="Sun protein, domain 3"/>
    <property type="match status" value="1"/>
</dbReference>
<dbReference type="CTD" id="55695"/>
<evidence type="ECO:0000256" key="6">
    <source>
        <dbReference type="SAM" id="MobiDB-lite"/>
    </source>
</evidence>
<dbReference type="GO" id="GO:0070475">
    <property type="term" value="P:rRNA base methylation"/>
    <property type="evidence" value="ECO:0007669"/>
    <property type="project" value="TreeGrafter"/>
</dbReference>
<reference evidence="9" key="1">
    <citation type="submission" date="2025-08" db="UniProtKB">
        <authorList>
            <consortium name="RefSeq"/>
        </authorList>
    </citation>
    <scope>IDENTIFICATION</scope>
</reference>
<evidence type="ECO:0000256" key="5">
    <source>
        <dbReference type="PROSITE-ProRule" id="PRU01023"/>
    </source>
</evidence>
<dbReference type="Pfam" id="PF01189">
    <property type="entry name" value="Methyltr_RsmB-F"/>
    <property type="match status" value="1"/>
</dbReference>
<dbReference type="GO" id="GO:0008173">
    <property type="term" value="F:RNA methyltransferase activity"/>
    <property type="evidence" value="ECO:0007669"/>
    <property type="project" value="InterPro"/>
</dbReference>
<dbReference type="PRINTS" id="PR02008">
    <property type="entry name" value="RCMTFAMILY"/>
</dbReference>
<sequence>MRRPLPRLYVVATKVLEARLEGKEQQQSFLFRQDKARDLRRIKRLVCLAQENFDQLTESLERAGFSFEVCDKKLAAIVAADVAFSSPEYLPKSSNHKVKEILRYQETLRSLAHAAKIYPAAQIPRIRYAILNRLKISQSTLGKMLNKLGFIEKKFEAPPGTTPDAVIESYWNHLDNLRASEYSWDIHFPDDVLVFSSKGDIHMKKLVLEWKQLLMFNKSVMAPVQALDPKNGDTVLDTCAAPGNKSVLAAQSCSGLVSCERNNKRFKLLAENLELSGVTGKRRCEVIHSDFLKIDNSDPRLIKVTKALVDPSCSGGGDFDHTLDQSRVEKLANLQTMILKKVLRLPSLRTVVYSTCSSQTRENEGVVTEVLEWADGQPEENGQWVLEKALPNLPFRGDEDFFPGVGDKCLFFNHERSRTSVQFVAKFVRKLRGETRMEIKKKCRLETKKKLKRLKQKRRKHQKEKLSKEANNKRSDHGRRSIK</sequence>
<dbReference type="KEGG" id="goe:100902547"/>
<dbReference type="SUPFAM" id="SSF53335">
    <property type="entry name" value="S-adenosyl-L-methionine-dependent methyltransferases"/>
    <property type="match status" value="1"/>
</dbReference>
<dbReference type="InterPro" id="IPR001678">
    <property type="entry name" value="MeTrfase_RsmB-F_NOP2_dom"/>
</dbReference>
<evidence type="ECO:0000256" key="4">
    <source>
        <dbReference type="ARBA" id="ARBA00022884"/>
    </source>
</evidence>
<dbReference type="InterPro" id="IPR023267">
    <property type="entry name" value="RCMT"/>
</dbReference>
<feature type="compositionally biased region" description="Basic residues" evidence="6">
    <location>
        <begin position="449"/>
        <end position="463"/>
    </location>
</feature>
<feature type="binding site" evidence="5">
    <location>
        <position position="290"/>
    </location>
    <ligand>
        <name>S-adenosyl-L-methionine</name>
        <dbReference type="ChEBI" id="CHEBI:59789"/>
    </ligand>
</feature>
<evidence type="ECO:0000256" key="1">
    <source>
        <dbReference type="ARBA" id="ARBA00022603"/>
    </source>
</evidence>
<dbReference type="InterPro" id="IPR029063">
    <property type="entry name" value="SAM-dependent_MTases_sf"/>
</dbReference>
<keyword evidence="1 5" id="KW-0489">Methyltransferase</keyword>
<dbReference type="PROSITE" id="PS51686">
    <property type="entry name" value="SAM_MT_RSMB_NOP"/>
    <property type="match status" value="1"/>
</dbReference>
<evidence type="ECO:0000259" key="7">
    <source>
        <dbReference type="PROSITE" id="PS51686"/>
    </source>
</evidence>
<evidence type="ECO:0000256" key="2">
    <source>
        <dbReference type="ARBA" id="ARBA00022679"/>
    </source>
</evidence>
<keyword evidence="4 5" id="KW-0694">RNA-binding</keyword>
<feature type="compositionally biased region" description="Basic and acidic residues" evidence="6">
    <location>
        <begin position="464"/>
        <end position="483"/>
    </location>
</feature>